<evidence type="ECO:0000313" key="5">
    <source>
        <dbReference type="Proteomes" id="UP000234462"/>
    </source>
</evidence>
<feature type="signal peptide" evidence="3">
    <location>
        <begin position="1"/>
        <end position="24"/>
    </location>
</feature>
<sequence length="358" mass="36492">MKKLLLAPAVAVAITGFGVAPAFSAPAGTFAATATAEAPAPQPDPAPTSDSNVLVQPEVTSADLQSTGVAVIVQNAQPGSFAMDSLTEDSPELGEVGENGIASWVIVSNSAPELGPVDFTVTYTNADGEETTVSTSFEVVESYSGETEEPTEEPPETAEPTEDPTDEATETAEPTPTDQPTETAEPTATPTDDEDDADVEYALHVDPQEISPADFVDQDKGVTLTAQGLEAGEEAEFSVAAAGSNVESLTEVVTADEDGVAQWNVYGLDASNPSAYLGDYDVTATNESDETVSGSFTVTDAAGDDSEAGEDDSDSSEDEGGSNLPRTGMELGGLAAGAALLTIGGATVLLSRRRAATA</sequence>
<feature type="transmembrane region" description="Helical" evidence="2">
    <location>
        <begin position="331"/>
        <end position="350"/>
    </location>
</feature>
<dbReference type="EMBL" id="FXZM01000001">
    <property type="protein sequence ID" value="SMY10731.1"/>
    <property type="molecule type" value="Genomic_DNA"/>
</dbReference>
<gene>
    <name evidence="4" type="ORF">BJEO58_00306</name>
</gene>
<keyword evidence="2" id="KW-0472">Membrane</keyword>
<dbReference type="Proteomes" id="UP000234462">
    <property type="component" value="Unassembled WGS sequence"/>
</dbReference>
<name>A0A2H1L1E8_9MICO</name>
<evidence type="ECO:0000256" key="2">
    <source>
        <dbReference type="SAM" id="Phobius"/>
    </source>
</evidence>
<feature type="region of interest" description="Disordered" evidence="1">
    <location>
        <begin position="129"/>
        <end position="200"/>
    </location>
</feature>
<keyword evidence="2" id="KW-0812">Transmembrane</keyword>
<evidence type="ECO:0000256" key="3">
    <source>
        <dbReference type="SAM" id="SignalP"/>
    </source>
</evidence>
<protein>
    <recommendedName>
        <fullName evidence="6">LPXTG-motif cell wall anchor domain-containing protein</fullName>
    </recommendedName>
</protein>
<feature type="region of interest" description="Disordered" evidence="1">
    <location>
        <begin position="286"/>
        <end position="329"/>
    </location>
</feature>
<keyword evidence="5" id="KW-1185">Reference proteome</keyword>
<organism evidence="4 5">
    <name type="scientific">Brevibacterium jeotgali</name>
    <dbReference type="NCBI Taxonomy" id="1262550"/>
    <lineage>
        <taxon>Bacteria</taxon>
        <taxon>Bacillati</taxon>
        <taxon>Actinomycetota</taxon>
        <taxon>Actinomycetes</taxon>
        <taxon>Micrococcales</taxon>
        <taxon>Brevibacteriaceae</taxon>
        <taxon>Brevibacterium</taxon>
    </lineage>
</organism>
<dbReference type="RefSeq" id="WP_101587096.1">
    <property type="nucleotide sequence ID" value="NZ_FXZM01000001.1"/>
</dbReference>
<keyword evidence="3" id="KW-0732">Signal</keyword>
<proteinExistence type="predicted"/>
<keyword evidence="2" id="KW-1133">Transmembrane helix</keyword>
<dbReference type="OrthoDB" id="4802475at2"/>
<evidence type="ECO:0008006" key="6">
    <source>
        <dbReference type="Google" id="ProtNLM"/>
    </source>
</evidence>
<feature type="compositionally biased region" description="Low complexity" evidence="1">
    <location>
        <begin position="171"/>
        <end position="190"/>
    </location>
</feature>
<reference evidence="5" key="1">
    <citation type="submission" date="2017-03" db="EMBL/GenBank/DDBJ databases">
        <authorList>
            <person name="Monnet C."/>
        </authorList>
    </citation>
    <scope>NUCLEOTIDE SEQUENCE [LARGE SCALE GENOMIC DNA]</scope>
    <source>
        <strain evidence="5">SJ5-8</strain>
    </source>
</reference>
<feature type="compositionally biased region" description="Acidic residues" evidence="1">
    <location>
        <begin position="146"/>
        <end position="170"/>
    </location>
</feature>
<evidence type="ECO:0000313" key="4">
    <source>
        <dbReference type="EMBL" id="SMY10731.1"/>
    </source>
</evidence>
<feature type="compositionally biased region" description="Acidic residues" evidence="1">
    <location>
        <begin position="302"/>
        <end position="320"/>
    </location>
</feature>
<feature type="chain" id="PRO_5038970285" description="LPXTG-motif cell wall anchor domain-containing protein" evidence="3">
    <location>
        <begin position="25"/>
        <end position="358"/>
    </location>
</feature>
<dbReference type="AlphaFoldDB" id="A0A2H1L1E8"/>
<feature type="compositionally biased region" description="Polar residues" evidence="1">
    <location>
        <begin position="286"/>
        <end position="298"/>
    </location>
</feature>
<evidence type="ECO:0000256" key="1">
    <source>
        <dbReference type="SAM" id="MobiDB-lite"/>
    </source>
</evidence>
<accession>A0A2H1L1E8</accession>